<keyword evidence="2" id="KW-1185">Reference proteome</keyword>
<dbReference type="EMBL" id="JAADJF010000233">
    <property type="protein sequence ID" value="KAF4432616.1"/>
    <property type="molecule type" value="Genomic_DNA"/>
</dbReference>
<organism evidence="1 2">
    <name type="scientific">Fusarium acutatum</name>
    <dbReference type="NCBI Taxonomy" id="78861"/>
    <lineage>
        <taxon>Eukaryota</taxon>
        <taxon>Fungi</taxon>
        <taxon>Dikarya</taxon>
        <taxon>Ascomycota</taxon>
        <taxon>Pezizomycotina</taxon>
        <taxon>Sordariomycetes</taxon>
        <taxon>Hypocreomycetidae</taxon>
        <taxon>Hypocreales</taxon>
        <taxon>Nectriaceae</taxon>
        <taxon>Fusarium</taxon>
        <taxon>Fusarium fujikuroi species complex</taxon>
    </lineage>
</organism>
<protein>
    <submittedName>
        <fullName evidence="1">Major facilitator superfamily MFS-1</fullName>
    </submittedName>
</protein>
<sequence>MNFGSQSSAPLTQQEATYHYAPNFTIRPPPDGQLNVGTVVTDLKRFTPLNHKDIVTIPDGELYDHEAQGIQATVRRNHGGELNILSKALHGSVGAEAGVRGERTDEDFYDIGKLRTVYFFPRRNYLNDVIELYDVADYLDETNYGSPVYLITGLKIAHEVKFSMTRGREGEGSVGVGATIPSDPAGAALAAEGKMHRSSGISTANNVPTDFILGIQVMKLHHKKKIFFGKKGLRVELVTRGATLLDGHPVEEEGDNFVIYELDEEEQSGLRVLGC</sequence>
<evidence type="ECO:0000313" key="1">
    <source>
        <dbReference type="EMBL" id="KAF4432616.1"/>
    </source>
</evidence>
<accession>A0A8H4JKR6</accession>
<name>A0A8H4JKR6_9HYPO</name>
<dbReference type="Proteomes" id="UP000536711">
    <property type="component" value="Unassembled WGS sequence"/>
</dbReference>
<dbReference type="OrthoDB" id="4500473at2759"/>
<reference evidence="1 2" key="1">
    <citation type="submission" date="2020-01" db="EMBL/GenBank/DDBJ databases">
        <title>Identification and distribution of gene clusters putatively required for synthesis of sphingolipid metabolism inhibitors in phylogenetically diverse species of the filamentous fungus Fusarium.</title>
        <authorList>
            <person name="Kim H.-S."/>
            <person name="Busman M."/>
            <person name="Brown D.W."/>
            <person name="Divon H."/>
            <person name="Uhlig S."/>
            <person name="Proctor R.H."/>
        </authorList>
    </citation>
    <scope>NUCLEOTIDE SEQUENCE [LARGE SCALE GENOMIC DNA]</scope>
    <source>
        <strain evidence="1 2">NRRL 13308</strain>
    </source>
</reference>
<proteinExistence type="predicted"/>
<dbReference type="AlphaFoldDB" id="A0A8H4JKR6"/>
<comment type="caution">
    <text evidence="1">The sequence shown here is derived from an EMBL/GenBank/DDBJ whole genome shotgun (WGS) entry which is preliminary data.</text>
</comment>
<evidence type="ECO:0000313" key="2">
    <source>
        <dbReference type="Proteomes" id="UP000536711"/>
    </source>
</evidence>
<gene>
    <name evidence="1" type="ORF">FACUT_8304</name>
</gene>